<accession>A0ABV0QN08</accession>
<keyword evidence="3" id="KW-0067">ATP-binding</keyword>
<evidence type="ECO:0000256" key="4">
    <source>
        <dbReference type="SAM" id="MobiDB-lite"/>
    </source>
</evidence>
<proteinExistence type="predicted"/>
<dbReference type="InterPro" id="IPR000330">
    <property type="entry name" value="SNF2_N"/>
</dbReference>
<dbReference type="InterPro" id="IPR038718">
    <property type="entry name" value="SNF2-like_sf"/>
</dbReference>
<feature type="compositionally biased region" description="Low complexity" evidence="4">
    <location>
        <begin position="227"/>
        <end position="237"/>
    </location>
</feature>
<keyword evidence="7" id="KW-1185">Reference proteome</keyword>
<protein>
    <recommendedName>
        <fullName evidence="5">Helicase ATP-binding domain-containing protein</fullName>
    </recommendedName>
</protein>
<evidence type="ECO:0000313" key="6">
    <source>
        <dbReference type="EMBL" id="MEQ2197221.1"/>
    </source>
</evidence>
<feature type="region of interest" description="Disordered" evidence="4">
    <location>
        <begin position="227"/>
        <end position="246"/>
    </location>
</feature>
<dbReference type="Pfam" id="PF00176">
    <property type="entry name" value="SNF2-rel_dom"/>
    <property type="match status" value="1"/>
</dbReference>
<evidence type="ECO:0000256" key="2">
    <source>
        <dbReference type="ARBA" id="ARBA00022801"/>
    </source>
</evidence>
<gene>
    <name evidence="6" type="ORF">XENOCAPTIV_025886</name>
</gene>
<dbReference type="PROSITE" id="PS00690">
    <property type="entry name" value="DEAH_ATP_HELICASE"/>
    <property type="match status" value="1"/>
</dbReference>
<keyword evidence="2" id="KW-0378">Hydrolase</keyword>
<evidence type="ECO:0000259" key="5">
    <source>
        <dbReference type="PROSITE" id="PS51192"/>
    </source>
</evidence>
<evidence type="ECO:0000256" key="3">
    <source>
        <dbReference type="ARBA" id="ARBA00022840"/>
    </source>
</evidence>
<feature type="domain" description="Helicase ATP-binding" evidence="5">
    <location>
        <begin position="63"/>
        <end position="157"/>
    </location>
</feature>
<dbReference type="InterPro" id="IPR002464">
    <property type="entry name" value="DNA/RNA_helicase_DEAH_CS"/>
</dbReference>
<name>A0ABV0QN08_9TELE</name>
<dbReference type="SUPFAM" id="SSF52540">
    <property type="entry name" value="P-loop containing nucleoside triphosphate hydrolases"/>
    <property type="match status" value="1"/>
</dbReference>
<dbReference type="PANTHER" id="PTHR45626">
    <property type="entry name" value="TRANSCRIPTION TERMINATION FACTOR 2-RELATED"/>
    <property type="match status" value="1"/>
</dbReference>
<dbReference type="PROSITE" id="PS51192">
    <property type="entry name" value="HELICASE_ATP_BIND_1"/>
    <property type="match status" value="1"/>
</dbReference>
<dbReference type="PANTHER" id="PTHR45626:SF50">
    <property type="entry name" value="TRANSCRIPTION TERMINATION FACTOR 2"/>
    <property type="match status" value="1"/>
</dbReference>
<keyword evidence="1" id="KW-0547">Nucleotide-binding</keyword>
<evidence type="ECO:0000256" key="1">
    <source>
        <dbReference type="ARBA" id="ARBA00022741"/>
    </source>
</evidence>
<evidence type="ECO:0000313" key="7">
    <source>
        <dbReference type="Proteomes" id="UP001434883"/>
    </source>
</evidence>
<dbReference type="InterPro" id="IPR027417">
    <property type="entry name" value="P-loop_NTPase"/>
</dbReference>
<dbReference type="EMBL" id="JAHRIN010017437">
    <property type="protein sequence ID" value="MEQ2197221.1"/>
    <property type="molecule type" value="Genomic_DNA"/>
</dbReference>
<sequence length="306" mass="34122">MHPYYGGRMTNDRLLAVKNATCEAIDHLHKSLESCPDPEEETSDPRGIKMMNISLYLSSRLADYDVVVTTYNLVSKEIPVQKEDADDPSKDPDHMVNTALSWARVILDEAHNIKNPKVQTSMAVCQLRARARWAVTGTPIQNNLLDMYSLLKFLRCSPFDEYKLWKAQVDNGSTRGRERLNILTKTLLLRRTKDQLDSMGKPLTLDSSELQGDGIVLSLEEQLNALSLSSTPSPSGGDPKDTVALNGTRFPSQLFEETSKGTKCDCVTVDQHAQHHSTSSAADGLDLRSHRRHREPQTAHGRGGRL</sequence>
<comment type="caution">
    <text evidence="6">The sequence shown here is derived from an EMBL/GenBank/DDBJ whole genome shotgun (WGS) entry which is preliminary data.</text>
</comment>
<organism evidence="6 7">
    <name type="scientific">Xenoophorus captivus</name>
    <dbReference type="NCBI Taxonomy" id="1517983"/>
    <lineage>
        <taxon>Eukaryota</taxon>
        <taxon>Metazoa</taxon>
        <taxon>Chordata</taxon>
        <taxon>Craniata</taxon>
        <taxon>Vertebrata</taxon>
        <taxon>Euteleostomi</taxon>
        <taxon>Actinopterygii</taxon>
        <taxon>Neopterygii</taxon>
        <taxon>Teleostei</taxon>
        <taxon>Neoteleostei</taxon>
        <taxon>Acanthomorphata</taxon>
        <taxon>Ovalentaria</taxon>
        <taxon>Atherinomorphae</taxon>
        <taxon>Cyprinodontiformes</taxon>
        <taxon>Goodeidae</taxon>
        <taxon>Xenoophorus</taxon>
    </lineage>
</organism>
<dbReference type="InterPro" id="IPR050628">
    <property type="entry name" value="SNF2_RAD54_helicase_TF"/>
</dbReference>
<feature type="region of interest" description="Disordered" evidence="4">
    <location>
        <begin position="272"/>
        <end position="306"/>
    </location>
</feature>
<dbReference type="InterPro" id="IPR014001">
    <property type="entry name" value="Helicase_ATP-bd"/>
</dbReference>
<dbReference type="Proteomes" id="UP001434883">
    <property type="component" value="Unassembled WGS sequence"/>
</dbReference>
<dbReference type="Gene3D" id="3.40.50.10810">
    <property type="entry name" value="Tandem AAA-ATPase domain"/>
    <property type="match status" value="1"/>
</dbReference>
<reference evidence="6 7" key="1">
    <citation type="submission" date="2021-06" db="EMBL/GenBank/DDBJ databases">
        <authorList>
            <person name="Palmer J.M."/>
        </authorList>
    </citation>
    <scope>NUCLEOTIDE SEQUENCE [LARGE SCALE GENOMIC DNA]</scope>
    <source>
        <strain evidence="6 7">XC_2019</strain>
        <tissue evidence="6">Muscle</tissue>
    </source>
</reference>